<dbReference type="AlphaFoldDB" id="A0A0B6XUK8"/>
<protein>
    <submittedName>
        <fullName evidence="2">Uncharacterized protein</fullName>
    </submittedName>
</protein>
<proteinExistence type="predicted"/>
<gene>
    <name evidence="2" type="primary">ORF225</name>
</gene>
<name>A0A0B6XUK8_9EUPU</name>
<feature type="region of interest" description="Disordered" evidence="1">
    <location>
        <begin position="30"/>
        <end position="77"/>
    </location>
</feature>
<reference evidence="2" key="1">
    <citation type="submission" date="2014-12" db="EMBL/GenBank/DDBJ databases">
        <title>Insight into the proteome of Arion vulgaris.</title>
        <authorList>
            <person name="Aradska J."/>
            <person name="Bulat T."/>
            <person name="Smidak R."/>
            <person name="Sarate P."/>
            <person name="Gangsoo J."/>
            <person name="Sialana F."/>
            <person name="Bilban M."/>
            <person name="Lubec G."/>
        </authorList>
    </citation>
    <scope>NUCLEOTIDE SEQUENCE</scope>
    <source>
        <tissue evidence="2">Skin</tissue>
    </source>
</reference>
<feature type="compositionally biased region" description="Basic and acidic residues" evidence="1">
    <location>
        <begin position="35"/>
        <end position="46"/>
    </location>
</feature>
<evidence type="ECO:0000256" key="1">
    <source>
        <dbReference type="SAM" id="MobiDB-lite"/>
    </source>
</evidence>
<accession>A0A0B6XUK8</accession>
<sequence length="77" mass="8716">SDLTVCCIVSAFFLNVVEHKRNGILNISRKKRQQMVREKEEEEKKIATTSDDSLGEEDPLLPGDSGHRYLRDGNALN</sequence>
<evidence type="ECO:0000313" key="2">
    <source>
        <dbReference type="EMBL" id="CEK46955.1"/>
    </source>
</evidence>
<dbReference type="EMBL" id="HACG01000090">
    <property type="protein sequence ID" value="CEK46955.1"/>
    <property type="molecule type" value="Transcribed_RNA"/>
</dbReference>
<feature type="non-terminal residue" evidence="2">
    <location>
        <position position="1"/>
    </location>
</feature>
<organism evidence="2">
    <name type="scientific">Arion vulgaris</name>
    <dbReference type="NCBI Taxonomy" id="1028688"/>
    <lineage>
        <taxon>Eukaryota</taxon>
        <taxon>Metazoa</taxon>
        <taxon>Spiralia</taxon>
        <taxon>Lophotrochozoa</taxon>
        <taxon>Mollusca</taxon>
        <taxon>Gastropoda</taxon>
        <taxon>Heterobranchia</taxon>
        <taxon>Euthyneura</taxon>
        <taxon>Panpulmonata</taxon>
        <taxon>Eupulmonata</taxon>
        <taxon>Stylommatophora</taxon>
        <taxon>Helicina</taxon>
        <taxon>Arionoidea</taxon>
        <taxon>Arionidae</taxon>
        <taxon>Arion</taxon>
    </lineage>
</organism>